<keyword evidence="3" id="KW-1185">Reference proteome</keyword>
<protein>
    <submittedName>
        <fullName evidence="2">BQ5605_C021g09245 protein</fullName>
    </submittedName>
</protein>
<gene>
    <name evidence="2" type="primary">BQ5605_C021g09245</name>
    <name evidence="2" type="ORF">BQ5605_C021G09245</name>
</gene>
<evidence type="ECO:0000313" key="3">
    <source>
        <dbReference type="Proteomes" id="UP000249464"/>
    </source>
</evidence>
<reference evidence="2 3" key="1">
    <citation type="submission" date="2016-11" db="EMBL/GenBank/DDBJ databases">
        <authorList>
            <person name="Jaros S."/>
            <person name="Januszkiewicz K."/>
            <person name="Wedrychowicz H."/>
        </authorList>
    </citation>
    <scope>NUCLEOTIDE SEQUENCE [LARGE SCALE GENOMIC DNA]</scope>
</reference>
<name>A0A2X0PKP6_9BASI</name>
<dbReference type="EMBL" id="FQNC01000083">
    <property type="protein sequence ID" value="SGZ20087.1"/>
    <property type="molecule type" value="Genomic_DNA"/>
</dbReference>
<organism evidence="2 3">
    <name type="scientific">Microbotryum silenes-dioicae</name>
    <dbReference type="NCBI Taxonomy" id="796604"/>
    <lineage>
        <taxon>Eukaryota</taxon>
        <taxon>Fungi</taxon>
        <taxon>Dikarya</taxon>
        <taxon>Basidiomycota</taxon>
        <taxon>Pucciniomycotina</taxon>
        <taxon>Microbotryomycetes</taxon>
        <taxon>Microbotryales</taxon>
        <taxon>Microbotryaceae</taxon>
        <taxon>Microbotryum</taxon>
    </lineage>
</organism>
<sequence length="202" mass="21751">MSPTERPANSSHQDMTTPLMLTHHAICETLGAGRNGSTTCGTPLAATAGIAHSRRLDHANFQAVALLMRSVSPDIRKHITDGYDHTPAEVLQMIKKAVGTGTVADILIRLQALLDVGPPPTGMDAFAKYQATTIEPFNTLLGHGAYFRADRVTLRQGLYKLPSPTEVFQSLHTQADQTPAPKPVSPASRWEEVPHRATLGDG</sequence>
<evidence type="ECO:0000256" key="1">
    <source>
        <dbReference type="SAM" id="MobiDB-lite"/>
    </source>
</evidence>
<dbReference type="Proteomes" id="UP000249464">
    <property type="component" value="Unassembled WGS sequence"/>
</dbReference>
<dbReference type="AlphaFoldDB" id="A0A2X0PKP6"/>
<evidence type="ECO:0000313" key="2">
    <source>
        <dbReference type="EMBL" id="SGZ20087.1"/>
    </source>
</evidence>
<feature type="region of interest" description="Disordered" evidence="1">
    <location>
        <begin position="173"/>
        <end position="202"/>
    </location>
</feature>
<proteinExistence type="predicted"/>
<accession>A0A2X0PKP6</accession>